<dbReference type="EMBL" id="CP000433">
    <property type="protein sequence ID" value="ABH00555.1"/>
    <property type="molecule type" value="Genomic_DNA"/>
</dbReference>
<name>Q0RVY1_RHOJR</name>
<sequence>MKTLVSMEHATLVAAWNMLRSGDFYPDASAGDFIARKSAKVKARAVGQL</sequence>
<dbReference type="KEGG" id="rha:RHA1_ro10366"/>
<accession>Q0RVY1</accession>
<dbReference type="AlphaFoldDB" id="Q0RVY1"/>
<protein>
    <submittedName>
        <fullName evidence="1">Uncharacterized protein</fullName>
    </submittedName>
</protein>
<dbReference type="Proteomes" id="UP000008710">
    <property type="component" value="Plasmid pRHL2"/>
</dbReference>
<keyword evidence="1" id="KW-0614">Plasmid</keyword>
<evidence type="ECO:0000313" key="2">
    <source>
        <dbReference type="Proteomes" id="UP000008710"/>
    </source>
</evidence>
<evidence type="ECO:0000313" key="1">
    <source>
        <dbReference type="EMBL" id="ABH00555.1"/>
    </source>
</evidence>
<gene>
    <name evidence="1" type="ordered locus">RHA1_ro10366</name>
</gene>
<organism evidence="1 2">
    <name type="scientific">Rhodococcus jostii (strain RHA1)</name>
    <dbReference type="NCBI Taxonomy" id="101510"/>
    <lineage>
        <taxon>Bacteria</taxon>
        <taxon>Bacillati</taxon>
        <taxon>Actinomycetota</taxon>
        <taxon>Actinomycetes</taxon>
        <taxon>Mycobacteriales</taxon>
        <taxon>Nocardiaceae</taxon>
        <taxon>Rhodococcus</taxon>
    </lineage>
</organism>
<proteinExistence type="predicted"/>
<reference evidence="2" key="1">
    <citation type="journal article" date="2006" name="Proc. Natl. Acad. Sci. U.S.A.">
        <title>The complete genome of Rhodococcus sp. RHA1 provides insights into a catabolic powerhouse.</title>
        <authorList>
            <person name="McLeod M.P."/>
            <person name="Warren R.L."/>
            <person name="Hsiao W.W.L."/>
            <person name="Araki N."/>
            <person name="Myhre M."/>
            <person name="Fernandes C."/>
            <person name="Miyazawa D."/>
            <person name="Wong W."/>
            <person name="Lillquist A.L."/>
            <person name="Wang D."/>
            <person name="Dosanjh M."/>
            <person name="Hara H."/>
            <person name="Petrescu A."/>
            <person name="Morin R.D."/>
            <person name="Yang G."/>
            <person name="Stott J.M."/>
            <person name="Schein J.E."/>
            <person name="Shin H."/>
            <person name="Smailus D."/>
            <person name="Siddiqui A.S."/>
            <person name="Marra M.A."/>
            <person name="Jones S.J.M."/>
            <person name="Holt R."/>
            <person name="Brinkman F.S.L."/>
            <person name="Miyauchi K."/>
            <person name="Fukuda M."/>
            <person name="Davies J.E."/>
            <person name="Mohn W.W."/>
            <person name="Eltis L.D."/>
        </authorList>
    </citation>
    <scope>NUCLEOTIDE SEQUENCE [LARGE SCALE GENOMIC DNA]</scope>
    <source>
        <strain evidence="2">RHA1</strain>
    </source>
</reference>
<dbReference type="HOGENOM" id="CLU_3140074_0_0_11"/>
<geneLocation type="plasmid" evidence="1 2">
    <name>pRHL2</name>
</geneLocation>